<comment type="similarity">
    <text evidence="1">Belongs to the STXBP/unc-18/SEC1 family.</text>
</comment>
<sequence length="563" mass="63990">MATVSEHGLKRVITSFLSQILILDHFTTKLLSSCCKMSDLMQEGITIVEDLYKSREPVLEMKAIYFMTPTAKCVDAFIGDFKLKPKYKAAYVYFTDYCSDELFNKMKLYCGKYIRVCKELNISFLPQESQVFTCDNPGAFRSIYSPHCSQDKVKTLETLAAQIVTLCATLDENPGNTTLDNAKQLAALVDYKLTKHYDMDDNSKKKGKTQAQLLIVERGFDPVTPILHELTYQAMAYDLVPIKNDTYKYKSKDGSEKEALLNEDDQLWARLRHMHIAEVSEQIPKLVKEISANKKQPDGKITISGLSQLMKKMPHFRKQVKTVHLNLTEDCMNHFQKNVEKLCKAEQDLAVGSDVEGVKVKDPMRTLLPVLLHPHGTYDKIRAVLLYIFSLNGTTEENLNKLIQHVKIEEDREFILNWRELGVPIISSVSETSREETYSLSRWTPVIKDVMEDAVENKLETREWPHQSECPAAWNGSGAVSARQKHKASTQDERRSGSRLIIFVIGGISYSEMRSAYQVTQSVKSCEVIIGSSHIVTPMELLDDIQALSKPTTTKETFTIVKE</sequence>
<dbReference type="InterPro" id="IPR001619">
    <property type="entry name" value="Sec1-like"/>
</dbReference>
<reference evidence="4" key="2">
    <citation type="submission" date="2025-09" db="UniProtKB">
        <authorList>
            <consortium name="Ensembl"/>
        </authorList>
    </citation>
    <scope>IDENTIFICATION</scope>
</reference>
<dbReference type="InterPro" id="IPR043154">
    <property type="entry name" value="Sec-1-like_dom1"/>
</dbReference>
<dbReference type="AlphaFoldDB" id="A0A8C8GW98"/>
<evidence type="ECO:0000313" key="5">
    <source>
        <dbReference type="Proteomes" id="UP000694402"/>
    </source>
</evidence>
<dbReference type="Gene3D" id="1.25.40.60">
    <property type="match status" value="1"/>
</dbReference>
<dbReference type="InterPro" id="IPR027482">
    <property type="entry name" value="Sec1-like_dom2"/>
</dbReference>
<evidence type="ECO:0000313" key="4">
    <source>
        <dbReference type="Ensembl" id="ENSOTSP00005055392.1"/>
    </source>
</evidence>
<gene>
    <name evidence="4" type="primary">STXBP3</name>
</gene>
<evidence type="ECO:0000256" key="2">
    <source>
        <dbReference type="ARBA" id="ARBA00022927"/>
    </source>
</evidence>
<dbReference type="Gene3D" id="3.40.50.1910">
    <property type="match status" value="1"/>
</dbReference>
<dbReference type="Gene3D" id="3.90.830.10">
    <property type="entry name" value="Syntaxin Binding Protein 1, Chain A, domain 2"/>
    <property type="match status" value="1"/>
</dbReference>
<organism evidence="4 5">
    <name type="scientific">Oncorhynchus tshawytscha</name>
    <name type="common">Chinook salmon</name>
    <name type="synonym">Salmo tshawytscha</name>
    <dbReference type="NCBI Taxonomy" id="74940"/>
    <lineage>
        <taxon>Eukaryota</taxon>
        <taxon>Metazoa</taxon>
        <taxon>Chordata</taxon>
        <taxon>Craniata</taxon>
        <taxon>Vertebrata</taxon>
        <taxon>Euteleostomi</taxon>
        <taxon>Actinopterygii</taxon>
        <taxon>Neopterygii</taxon>
        <taxon>Teleostei</taxon>
        <taxon>Protacanthopterygii</taxon>
        <taxon>Salmoniformes</taxon>
        <taxon>Salmonidae</taxon>
        <taxon>Salmoninae</taxon>
        <taxon>Oncorhynchus</taxon>
    </lineage>
</organism>
<proteinExistence type="inferred from homology"/>
<dbReference type="PANTHER" id="PTHR11679">
    <property type="entry name" value="VESICLE PROTEIN SORTING-ASSOCIATED"/>
    <property type="match status" value="1"/>
</dbReference>
<dbReference type="Proteomes" id="UP000694402">
    <property type="component" value="Unassembled WGS sequence"/>
</dbReference>
<name>A0A8C8GW98_ONCTS</name>
<keyword evidence="2" id="KW-0653">Protein transport</keyword>
<dbReference type="SUPFAM" id="SSF56815">
    <property type="entry name" value="Sec1/munc18-like (SM) proteins"/>
    <property type="match status" value="1"/>
</dbReference>
<keyword evidence="5" id="KW-1185">Reference proteome</keyword>
<dbReference type="GO" id="GO:0015031">
    <property type="term" value="P:protein transport"/>
    <property type="evidence" value="ECO:0007669"/>
    <property type="project" value="UniProtKB-KW"/>
</dbReference>
<dbReference type="PIRSF" id="PIRSF005715">
    <property type="entry name" value="VPS45_Sec1"/>
    <property type="match status" value="1"/>
</dbReference>
<reference evidence="4" key="1">
    <citation type="submission" date="2025-08" db="UniProtKB">
        <authorList>
            <consortium name="Ensembl"/>
        </authorList>
    </citation>
    <scope>IDENTIFICATION</scope>
</reference>
<dbReference type="GO" id="GO:0016192">
    <property type="term" value="P:vesicle-mediated transport"/>
    <property type="evidence" value="ECO:0007669"/>
    <property type="project" value="InterPro"/>
</dbReference>
<dbReference type="GeneTree" id="ENSGT00940000157607"/>
<feature type="region of interest" description="Disordered" evidence="3">
    <location>
        <begin position="474"/>
        <end position="493"/>
    </location>
</feature>
<dbReference type="InterPro" id="IPR036045">
    <property type="entry name" value="Sec1-like_sf"/>
</dbReference>
<evidence type="ECO:0008006" key="6">
    <source>
        <dbReference type="Google" id="ProtNLM"/>
    </source>
</evidence>
<dbReference type="Pfam" id="PF00995">
    <property type="entry name" value="Sec1"/>
    <property type="match status" value="1"/>
</dbReference>
<dbReference type="InterPro" id="IPR043127">
    <property type="entry name" value="Sec-1-like_dom3a"/>
</dbReference>
<dbReference type="Ensembl" id="ENSOTST00005060345.2">
    <property type="protein sequence ID" value="ENSOTSP00005055392.1"/>
    <property type="gene ID" value="ENSOTSG00005026808.2"/>
</dbReference>
<evidence type="ECO:0000256" key="3">
    <source>
        <dbReference type="SAM" id="MobiDB-lite"/>
    </source>
</evidence>
<protein>
    <recommendedName>
        <fullName evidence="6">Syntaxin binding protein 3</fullName>
    </recommendedName>
</protein>
<accession>A0A8C8GW98</accession>
<evidence type="ECO:0000256" key="1">
    <source>
        <dbReference type="ARBA" id="ARBA00009884"/>
    </source>
</evidence>
<dbReference type="Gene3D" id="3.40.50.2060">
    <property type="match status" value="1"/>
</dbReference>
<keyword evidence="2" id="KW-0813">Transport</keyword>